<dbReference type="PANTHER" id="PTHR43511">
    <property type="match status" value="1"/>
</dbReference>
<keyword evidence="8" id="KW-1185">Reference proteome</keyword>
<proteinExistence type="inferred from homology"/>
<dbReference type="AlphaFoldDB" id="A0A9P3GHG3"/>
<evidence type="ECO:0000256" key="2">
    <source>
        <dbReference type="ARBA" id="ARBA00010401"/>
    </source>
</evidence>
<reference evidence="7 8" key="1">
    <citation type="submission" date="2021-08" db="EMBL/GenBank/DDBJ databases">
        <title>Draft Genome Sequence of Phanerochaete sordida strain YK-624.</title>
        <authorList>
            <person name="Mori T."/>
            <person name="Dohra H."/>
            <person name="Suzuki T."/>
            <person name="Kawagishi H."/>
            <person name="Hirai H."/>
        </authorList>
    </citation>
    <scope>NUCLEOTIDE SEQUENCE [LARGE SCALE GENOMIC DNA]</scope>
    <source>
        <strain evidence="7 8">YK-624</strain>
    </source>
</reference>
<evidence type="ECO:0000256" key="5">
    <source>
        <dbReference type="ARBA" id="ARBA00022695"/>
    </source>
</evidence>
<evidence type="ECO:0000256" key="1">
    <source>
        <dbReference type="ARBA" id="ARBA00003449"/>
    </source>
</evidence>
<evidence type="ECO:0000313" key="7">
    <source>
        <dbReference type="EMBL" id="GJE95075.1"/>
    </source>
</evidence>
<comment type="caution">
    <text evidence="7">The sequence shown here is derived from an EMBL/GenBank/DDBJ whole genome shotgun (WGS) entry which is preliminary data.</text>
</comment>
<organism evidence="7 8">
    <name type="scientific">Phanerochaete sordida</name>
    <dbReference type="NCBI Taxonomy" id="48140"/>
    <lineage>
        <taxon>Eukaryota</taxon>
        <taxon>Fungi</taxon>
        <taxon>Dikarya</taxon>
        <taxon>Basidiomycota</taxon>
        <taxon>Agaricomycotina</taxon>
        <taxon>Agaricomycetes</taxon>
        <taxon>Polyporales</taxon>
        <taxon>Phanerochaetaceae</taxon>
        <taxon>Phanerochaete</taxon>
    </lineage>
</organism>
<dbReference type="EC" id="2.7.7.9" evidence="3"/>
<dbReference type="GO" id="GO:0003983">
    <property type="term" value="F:UTP:glucose-1-phosphate uridylyltransferase activity"/>
    <property type="evidence" value="ECO:0007669"/>
    <property type="project" value="UniProtKB-EC"/>
</dbReference>
<dbReference type="InterPro" id="IPR002618">
    <property type="entry name" value="UDPGP_fam"/>
</dbReference>
<keyword evidence="5 7" id="KW-0548">Nucleotidyltransferase</keyword>
<evidence type="ECO:0000313" key="8">
    <source>
        <dbReference type="Proteomes" id="UP000703269"/>
    </source>
</evidence>
<comment type="function">
    <text evidence="1">Plays a central role as a glucosyl donor in cellular metabolic pathways.</text>
</comment>
<evidence type="ECO:0000256" key="3">
    <source>
        <dbReference type="ARBA" id="ARBA00012415"/>
    </source>
</evidence>
<dbReference type="InterPro" id="IPR016267">
    <property type="entry name" value="UDPGP_trans"/>
</dbReference>
<dbReference type="Pfam" id="PF01704">
    <property type="entry name" value="UDPGP"/>
    <property type="match status" value="1"/>
</dbReference>
<dbReference type="Gene3D" id="3.90.550.10">
    <property type="entry name" value="Spore Coat Polysaccharide Biosynthesis Protein SpsA, Chain A"/>
    <property type="match status" value="1"/>
</dbReference>
<comment type="similarity">
    <text evidence="2">Belongs to the UDPGP type 1 family.</text>
</comment>
<dbReference type="Proteomes" id="UP000703269">
    <property type="component" value="Unassembled WGS sequence"/>
</dbReference>
<gene>
    <name evidence="7" type="ORF">PsYK624_112540</name>
</gene>
<protein>
    <recommendedName>
        <fullName evidence="3">UTP--glucose-1-phosphate uridylyltransferase</fullName>
        <ecNumber evidence="3">2.7.7.9</ecNumber>
    </recommendedName>
    <alternativeName>
        <fullName evidence="6">UDP-glucose pyrophosphorylase</fullName>
    </alternativeName>
</protein>
<evidence type="ECO:0000256" key="4">
    <source>
        <dbReference type="ARBA" id="ARBA00022679"/>
    </source>
</evidence>
<evidence type="ECO:0000256" key="6">
    <source>
        <dbReference type="ARBA" id="ARBA00031959"/>
    </source>
</evidence>
<name>A0A9P3GHG3_9APHY</name>
<dbReference type="GO" id="GO:0006011">
    <property type="term" value="P:UDP-alpha-D-glucose metabolic process"/>
    <property type="evidence" value="ECO:0007669"/>
    <property type="project" value="InterPro"/>
</dbReference>
<keyword evidence="4" id="KW-0808">Transferase</keyword>
<dbReference type="SUPFAM" id="SSF53448">
    <property type="entry name" value="Nucleotide-diphospho-sugar transferases"/>
    <property type="match status" value="1"/>
</dbReference>
<dbReference type="OrthoDB" id="932129at2759"/>
<sequence length="378" mass="41961">MGMPGAKSALEVKPGLTFLDLTVRQIAALNRAHGVDVPLLLMTSFHTHEDTTRVVRRYADSRVHVTIPPVALPSCAQREHAPVCAERRGRPLQVVPGDLYTALVHSDALDRLLAQGKEYLFVSNSDNLGATVDERILEHMAHTQAYFVMEATDKTRADVQSGALVNYDRHIRLLELAQVPHDHTGDFKSAWNFALFDTSNLWITLRALKRIMDSGGMSLDLIVREKLTDDGQTVCQLETAAGSAIKHFDHALGVHVPRARFIPVKTCGDLRCYRATCTSCAATRSCRTRSASSRRSSSSSSTSTAARCVSRCWDAGVRWECAPDRGGADSLARYTRNTIILVKSDRDASSQRVYVHHLQWRPAWRRACAASSRCPRLR</sequence>
<accession>A0A9P3GHG3</accession>
<dbReference type="EMBL" id="BPQB01000045">
    <property type="protein sequence ID" value="GJE95075.1"/>
    <property type="molecule type" value="Genomic_DNA"/>
</dbReference>
<dbReference type="InterPro" id="IPR029044">
    <property type="entry name" value="Nucleotide-diphossugar_trans"/>
</dbReference>